<reference evidence="2" key="1">
    <citation type="journal article" date="2019" name="Int. J. Syst. Evol. Microbiol.">
        <title>The Global Catalogue of Microorganisms (GCM) 10K type strain sequencing project: providing services to taxonomists for standard genome sequencing and annotation.</title>
        <authorList>
            <consortium name="The Broad Institute Genomics Platform"/>
            <consortium name="The Broad Institute Genome Sequencing Center for Infectious Disease"/>
            <person name="Wu L."/>
            <person name="Ma J."/>
        </authorList>
    </citation>
    <scope>NUCLEOTIDE SEQUENCE [LARGE SCALE GENOMIC DNA]</scope>
    <source>
        <strain evidence="2">JCM 6835</strain>
    </source>
</reference>
<accession>A0ABP6FUC5</accession>
<organism evidence="1 2">
    <name type="scientific">Nonomuraea recticatena</name>
    <dbReference type="NCBI Taxonomy" id="46178"/>
    <lineage>
        <taxon>Bacteria</taxon>
        <taxon>Bacillati</taxon>
        <taxon>Actinomycetota</taxon>
        <taxon>Actinomycetes</taxon>
        <taxon>Streptosporangiales</taxon>
        <taxon>Streptosporangiaceae</taxon>
        <taxon>Nonomuraea</taxon>
    </lineage>
</organism>
<proteinExistence type="predicted"/>
<dbReference type="RefSeq" id="WP_346157447.1">
    <property type="nucleotide sequence ID" value="NZ_BAAATE010000058.1"/>
</dbReference>
<protein>
    <recommendedName>
        <fullName evidence="3">Head-to-tail adaptor</fullName>
    </recommendedName>
</protein>
<keyword evidence="2" id="KW-1185">Reference proteome</keyword>
<evidence type="ECO:0000313" key="2">
    <source>
        <dbReference type="Proteomes" id="UP001501666"/>
    </source>
</evidence>
<dbReference type="Proteomes" id="UP001501666">
    <property type="component" value="Unassembled WGS sequence"/>
</dbReference>
<comment type="caution">
    <text evidence="1">The sequence shown here is derived from an EMBL/GenBank/DDBJ whole genome shotgun (WGS) entry which is preliminary data.</text>
</comment>
<dbReference type="EMBL" id="BAAATE010000058">
    <property type="protein sequence ID" value="GAA2699917.1"/>
    <property type="molecule type" value="Genomic_DNA"/>
</dbReference>
<evidence type="ECO:0008006" key="3">
    <source>
        <dbReference type="Google" id="ProtNLM"/>
    </source>
</evidence>
<sequence>MSLDDHAPCWPDPEPSPGCCDGWAEADPGLKARLGKIAAQILSPLAGGQYGVCELTVRPCGKTCDGGGPLDVGMGPPFYPMLTGSGWVNCRVCSGACSCCHVCKVDLEGPAQEIVRVIVDGVQLPASSYRIDNHRELVRVDGGCWPECADLTAPLDDVDGHAFAVTYTRGLPLDEAAMHAYSTYACELLNACNGDDCCRLPERVTTVTRQGVTVGFVDPMTFLEEGRTGIIEVDQWLAAVNPYRLRQRSRVLSPDRPRLRRTSWP</sequence>
<evidence type="ECO:0000313" key="1">
    <source>
        <dbReference type="EMBL" id="GAA2699917.1"/>
    </source>
</evidence>
<name>A0ABP6FUC5_9ACTN</name>
<gene>
    <name evidence="1" type="ORF">GCM10010412_096760</name>
</gene>